<accession>A0A385H6Y8</accession>
<dbReference type="InterPro" id="IPR005053">
    <property type="entry name" value="MobA_MobL"/>
</dbReference>
<dbReference type="Gene3D" id="3.30.930.30">
    <property type="match status" value="1"/>
</dbReference>
<geneLocation type="plasmid" evidence="5">
    <name>pALWED1.5</name>
</geneLocation>
<sequence>MKFKRVICYRVFHEMCTYDLDFIQVKVCVRGIPLTPKKLLRNFLKAKASQGDCMAIYHCCTKTVNRSSGRTAVASSAYRAGEKLEDERTGLTHDFTRKDGVAHSEILSNLDIEIDRAELWNLAEKTENRKDARTAREWVIALPDELDADQRKDLAKEFARSLVDRYDVIADLAIHEPSKGGNDKNHHAHIMLTTRKAELDTDNKLTLTTKTDIELSNAKRKSLGMGTTQEDIKQIRETWADLANKALERAGYREKIDHRSYADQNNGLQATIHEGSKVTQLRRQGIDTEISRFNDNVKQQNTQQLEQQKQQKESVLQRGLNRVDQGFEQWQKNQENKRLELERQAEMKRQQELDKQRAEQANRKASRNLDNDGWSR</sequence>
<evidence type="ECO:0000256" key="3">
    <source>
        <dbReference type="SAM" id="MobiDB-lite"/>
    </source>
</evidence>
<dbReference type="Pfam" id="PF03389">
    <property type="entry name" value="MobA_MobL"/>
    <property type="match status" value="1"/>
</dbReference>
<evidence type="ECO:0000259" key="4">
    <source>
        <dbReference type="Pfam" id="PF03389"/>
    </source>
</evidence>
<gene>
    <name evidence="5" type="ORF">ABWED_C0006</name>
</gene>
<evidence type="ECO:0000256" key="2">
    <source>
        <dbReference type="ARBA" id="ARBA00022971"/>
    </source>
</evidence>
<evidence type="ECO:0000256" key="1">
    <source>
        <dbReference type="ARBA" id="ARBA00010873"/>
    </source>
</evidence>
<keyword evidence="5" id="KW-0614">Plasmid</keyword>
<dbReference type="NCBIfam" id="NF041496">
    <property type="entry name" value="MobQ"/>
    <property type="match status" value="1"/>
</dbReference>
<reference evidence="5" key="1">
    <citation type="submission" date="2018-09" db="EMBL/GenBank/DDBJ databases">
        <title>Resistance of ancient and modern Acinetobacter lwoffii strains to heavy metals and arsenic revealed by genome analysis.</title>
        <authorList>
            <person name="Mindlin S."/>
            <person name="Petrenko A."/>
            <person name="Kurakov A."/>
            <person name="Beletsky A."/>
            <person name="Mardanov A."/>
            <person name="Petrova M."/>
        </authorList>
    </citation>
    <scope>NUCLEOTIDE SEQUENCE</scope>
    <source>
        <strain evidence="5">ED23-35</strain>
        <plasmid evidence="5">pALWED1.5</plasmid>
    </source>
</reference>
<comment type="similarity">
    <text evidence="1">Belongs to the MobA/MobL family.</text>
</comment>
<feature type="domain" description="MobA/MobL protein" evidence="4">
    <location>
        <begin position="70"/>
        <end position="283"/>
    </location>
</feature>
<name>A0A385H6Y8_ACILW</name>
<dbReference type="EMBL" id="CP032114">
    <property type="protein sequence ID" value="AXX83443.1"/>
    <property type="molecule type" value="Genomic_DNA"/>
</dbReference>
<organism evidence="5">
    <name type="scientific">Acinetobacter lwoffii</name>
    <dbReference type="NCBI Taxonomy" id="28090"/>
    <lineage>
        <taxon>Bacteria</taxon>
        <taxon>Pseudomonadati</taxon>
        <taxon>Pseudomonadota</taxon>
        <taxon>Gammaproteobacteria</taxon>
        <taxon>Moraxellales</taxon>
        <taxon>Moraxellaceae</taxon>
        <taxon>Acinetobacter</taxon>
    </lineage>
</organism>
<keyword evidence="2" id="KW-0184">Conjugation</keyword>
<proteinExistence type="inferred from homology"/>
<dbReference type="AlphaFoldDB" id="A0A385H6Y8"/>
<protein>
    <submittedName>
        <fullName evidence="5">MobA/MobL family protein</fullName>
    </submittedName>
</protein>
<feature type="region of interest" description="Disordered" evidence="3">
    <location>
        <begin position="336"/>
        <end position="376"/>
    </location>
</feature>
<evidence type="ECO:0000313" key="5">
    <source>
        <dbReference type="EMBL" id="AXX83443.1"/>
    </source>
</evidence>